<sequence length="146" mass="17045">MLDYEKCWKQQNTLLRQVNYFKMSIQKHDNHYYAEQLVTDCNGDDECCDVEERTSGVTDTLLQEPDMTEKVKKIITFAPGEGNKPVGIFMDNDSEFLSFPTTIYCGKTRPDNKDRTTHAHYSTICKWELRSQDRRIAQSNQTSFLN</sequence>
<gene>
    <name evidence="1" type="ORF">P5673_029614</name>
</gene>
<keyword evidence="2" id="KW-1185">Reference proteome</keyword>
<reference evidence="1" key="2">
    <citation type="journal article" date="2023" name="Science">
        <title>Genomic signatures of disease resistance in endangered staghorn corals.</title>
        <authorList>
            <person name="Vollmer S.V."/>
            <person name="Selwyn J.D."/>
            <person name="Despard B.A."/>
            <person name="Roesel C.L."/>
        </authorList>
    </citation>
    <scope>NUCLEOTIDE SEQUENCE</scope>
    <source>
        <strain evidence="1">K2</strain>
    </source>
</reference>
<evidence type="ECO:0000313" key="2">
    <source>
        <dbReference type="Proteomes" id="UP001249851"/>
    </source>
</evidence>
<dbReference type="Proteomes" id="UP001249851">
    <property type="component" value="Unassembled WGS sequence"/>
</dbReference>
<dbReference type="AlphaFoldDB" id="A0AAD9PVG0"/>
<evidence type="ECO:0000313" key="1">
    <source>
        <dbReference type="EMBL" id="KAK2549795.1"/>
    </source>
</evidence>
<accession>A0AAD9PVG0</accession>
<name>A0AAD9PVG0_ACRCE</name>
<organism evidence="1 2">
    <name type="scientific">Acropora cervicornis</name>
    <name type="common">Staghorn coral</name>
    <dbReference type="NCBI Taxonomy" id="6130"/>
    <lineage>
        <taxon>Eukaryota</taxon>
        <taxon>Metazoa</taxon>
        <taxon>Cnidaria</taxon>
        <taxon>Anthozoa</taxon>
        <taxon>Hexacorallia</taxon>
        <taxon>Scleractinia</taxon>
        <taxon>Astrocoeniina</taxon>
        <taxon>Acroporidae</taxon>
        <taxon>Acropora</taxon>
    </lineage>
</organism>
<comment type="caution">
    <text evidence="1">The sequence shown here is derived from an EMBL/GenBank/DDBJ whole genome shotgun (WGS) entry which is preliminary data.</text>
</comment>
<protein>
    <submittedName>
        <fullName evidence="1">Uncharacterized protein</fullName>
    </submittedName>
</protein>
<proteinExistence type="predicted"/>
<dbReference type="EMBL" id="JARQWQ010000120">
    <property type="protein sequence ID" value="KAK2549795.1"/>
    <property type="molecule type" value="Genomic_DNA"/>
</dbReference>
<reference evidence="1" key="1">
    <citation type="journal article" date="2023" name="G3 (Bethesda)">
        <title>Whole genome assembly and annotation of the endangered Caribbean coral Acropora cervicornis.</title>
        <authorList>
            <person name="Selwyn J.D."/>
            <person name="Vollmer S.V."/>
        </authorList>
    </citation>
    <scope>NUCLEOTIDE SEQUENCE</scope>
    <source>
        <strain evidence="1">K2</strain>
    </source>
</reference>